<dbReference type="EMBL" id="LBIA02000001">
    <property type="protein sequence ID" value="TKT70285.1"/>
    <property type="molecule type" value="Genomic_DNA"/>
</dbReference>
<proteinExistence type="predicted"/>
<dbReference type="InterPro" id="IPR021880">
    <property type="entry name" value="DUF3489"/>
</dbReference>
<dbReference type="RefSeq" id="WP_046829055.1">
    <property type="nucleotide sequence ID" value="NZ_LBIA02000001.1"/>
</dbReference>
<sequence>MATSNRKRPRKTGRKSTPAAKRPTKSAVKVLPSDASKKLAPLKTPEVAASKQDKVLKMLRAPSGTTIAAIMKATAWQEHSVRGFFAGTVRKKLKLNLTSVKTDGQRVYRVVAKAIPAK</sequence>
<dbReference type="OrthoDB" id="7206991at2"/>
<reference evidence="2" key="1">
    <citation type="submission" date="2019-04" db="EMBL/GenBank/DDBJ databases">
        <title>Whole genome sequencing of cave bacteria.</title>
        <authorList>
            <person name="Gan H.M."/>
            <person name="Barton H."/>
            <person name="Savka M.A."/>
        </authorList>
    </citation>
    <scope>NUCLEOTIDE SEQUENCE [LARGE SCALE GENOMIC DNA]</scope>
    <source>
        <strain evidence="2">LC387</strain>
    </source>
</reference>
<evidence type="ECO:0000313" key="3">
    <source>
        <dbReference type="Proteomes" id="UP000034832"/>
    </source>
</evidence>
<evidence type="ECO:0000256" key="1">
    <source>
        <dbReference type="SAM" id="MobiDB-lite"/>
    </source>
</evidence>
<gene>
    <name evidence="2" type="ORF">YH63_002025</name>
</gene>
<keyword evidence="3" id="KW-1185">Reference proteome</keyword>
<dbReference type="Pfam" id="PF11994">
    <property type="entry name" value="DUF3489"/>
    <property type="match status" value="1"/>
</dbReference>
<dbReference type="STRING" id="211460.YH63_16860"/>
<evidence type="ECO:0000313" key="2">
    <source>
        <dbReference type="EMBL" id="TKT70285.1"/>
    </source>
</evidence>
<organism evidence="2 3">
    <name type="scientific">Afipia massiliensis</name>
    <dbReference type="NCBI Taxonomy" id="211460"/>
    <lineage>
        <taxon>Bacteria</taxon>
        <taxon>Pseudomonadati</taxon>
        <taxon>Pseudomonadota</taxon>
        <taxon>Alphaproteobacteria</taxon>
        <taxon>Hyphomicrobiales</taxon>
        <taxon>Nitrobacteraceae</taxon>
        <taxon>Afipia</taxon>
    </lineage>
</organism>
<feature type="region of interest" description="Disordered" evidence="1">
    <location>
        <begin position="1"/>
        <end position="36"/>
    </location>
</feature>
<dbReference type="AlphaFoldDB" id="A0A4U6BLI1"/>
<dbReference type="Proteomes" id="UP000034832">
    <property type="component" value="Unassembled WGS sequence"/>
</dbReference>
<name>A0A4U6BLI1_9BRAD</name>
<comment type="caution">
    <text evidence="2">The sequence shown here is derived from an EMBL/GenBank/DDBJ whole genome shotgun (WGS) entry which is preliminary data.</text>
</comment>
<accession>A0A4U6BLI1</accession>
<protein>
    <submittedName>
        <fullName evidence="2">DUF3489 domain-containing protein</fullName>
    </submittedName>
</protein>
<feature type="compositionally biased region" description="Basic residues" evidence="1">
    <location>
        <begin position="1"/>
        <end position="14"/>
    </location>
</feature>